<accession>A0A2T3IEM6</accession>
<protein>
    <submittedName>
        <fullName evidence="1">Uncharacterized protein</fullName>
    </submittedName>
</protein>
<gene>
    <name evidence="1" type="ORF">CTM88_20070</name>
</gene>
<feature type="non-terminal residue" evidence="1">
    <location>
        <position position="173"/>
    </location>
</feature>
<name>A0A2T3IEM6_9GAMM</name>
<proteinExistence type="predicted"/>
<reference evidence="1 2" key="1">
    <citation type="submission" date="2018-03" db="EMBL/GenBank/DDBJ databases">
        <title>Whole genome sequencing of Histamine producing bacteria.</title>
        <authorList>
            <person name="Butler K."/>
        </authorList>
    </citation>
    <scope>NUCLEOTIDE SEQUENCE [LARGE SCALE GENOMIC DNA]</scope>
    <source>
        <strain evidence="1 2">BS2</strain>
    </source>
</reference>
<dbReference type="RefSeq" id="WP_146145174.1">
    <property type="nucleotide sequence ID" value="NZ_PYMK01000035.1"/>
</dbReference>
<organism evidence="1 2">
    <name type="scientific">Photobacterium aquimaris</name>
    <dbReference type="NCBI Taxonomy" id="512643"/>
    <lineage>
        <taxon>Bacteria</taxon>
        <taxon>Pseudomonadati</taxon>
        <taxon>Pseudomonadota</taxon>
        <taxon>Gammaproteobacteria</taxon>
        <taxon>Vibrionales</taxon>
        <taxon>Vibrionaceae</taxon>
        <taxon>Photobacterium</taxon>
    </lineage>
</organism>
<comment type="caution">
    <text evidence="1">The sequence shown here is derived from an EMBL/GenBank/DDBJ whole genome shotgun (WGS) entry which is preliminary data.</text>
</comment>
<sequence length="173" mass="19781">MSEKLKDYIVSDLYPKLTVHEIEVYLSHLTPVSKNTELVTMHCPKCINPNSEHYLGTGIIVCKKCGTIDICSTLEDHLLLKKEDFILELSKSLNITIPQSISVEMKKSKPKIIASIKNIAQLKTDLDLERQGLSYNDFRDNYILIGNKQLLLNKLEDTCEYLPKKITELIKQC</sequence>
<evidence type="ECO:0000313" key="1">
    <source>
        <dbReference type="EMBL" id="PSU22948.1"/>
    </source>
</evidence>
<evidence type="ECO:0000313" key="2">
    <source>
        <dbReference type="Proteomes" id="UP000240254"/>
    </source>
</evidence>
<dbReference type="AlphaFoldDB" id="A0A2T3IEM6"/>
<dbReference type="Proteomes" id="UP000240254">
    <property type="component" value="Unassembled WGS sequence"/>
</dbReference>
<dbReference type="EMBL" id="PYMK01000035">
    <property type="protein sequence ID" value="PSU22948.1"/>
    <property type="molecule type" value="Genomic_DNA"/>
</dbReference>